<dbReference type="InterPro" id="IPR002734">
    <property type="entry name" value="RibDG_C"/>
</dbReference>
<dbReference type="Pfam" id="PF01872">
    <property type="entry name" value="RibD_C"/>
    <property type="match status" value="1"/>
</dbReference>
<dbReference type="GO" id="GO:0009231">
    <property type="term" value="P:riboflavin biosynthetic process"/>
    <property type="evidence" value="ECO:0007669"/>
    <property type="project" value="InterPro"/>
</dbReference>
<evidence type="ECO:0000313" key="2">
    <source>
        <dbReference type="EMBL" id="MBB6349928.1"/>
    </source>
</evidence>
<feature type="domain" description="Bacterial bifunctional deaminase-reductase C-terminal" evidence="1">
    <location>
        <begin position="24"/>
        <end position="96"/>
    </location>
</feature>
<dbReference type="GO" id="GO:0008703">
    <property type="term" value="F:5-amino-6-(5-phosphoribosylamino)uracil reductase activity"/>
    <property type="evidence" value="ECO:0007669"/>
    <property type="project" value="InterPro"/>
</dbReference>
<dbReference type="EMBL" id="JACHJB010000003">
    <property type="protein sequence ID" value="MBB6349928.1"/>
    <property type="molecule type" value="Genomic_DNA"/>
</dbReference>
<organism evidence="2 3">
    <name type="scientific">Nonomuraea muscovyensis</name>
    <dbReference type="NCBI Taxonomy" id="1124761"/>
    <lineage>
        <taxon>Bacteria</taxon>
        <taxon>Bacillati</taxon>
        <taxon>Actinomycetota</taxon>
        <taxon>Actinomycetes</taxon>
        <taxon>Streptosporangiales</taxon>
        <taxon>Streptosporangiaceae</taxon>
        <taxon>Nonomuraea</taxon>
    </lineage>
</organism>
<dbReference type="SUPFAM" id="SSF53597">
    <property type="entry name" value="Dihydrofolate reductase-like"/>
    <property type="match status" value="1"/>
</dbReference>
<evidence type="ECO:0000259" key="1">
    <source>
        <dbReference type="Pfam" id="PF01872"/>
    </source>
</evidence>
<proteinExistence type="predicted"/>
<dbReference type="InterPro" id="IPR024072">
    <property type="entry name" value="DHFR-like_dom_sf"/>
</dbReference>
<sequence>MQDHRSSPAPSWRNSTILGPYDPDAIRRLKNRVDGDVFAGASGTLVRAMIADGLVDELNLFRYPLTGGQGPRLFPADARPLKMRLESHRAFDHGVLHLKCRLI</sequence>
<dbReference type="Gene3D" id="3.40.430.10">
    <property type="entry name" value="Dihydrofolate Reductase, subunit A"/>
    <property type="match status" value="1"/>
</dbReference>
<dbReference type="Proteomes" id="UP000583800">
    <property type="component" value="Unassembled WGS sequence"/>
</dbReference>
<dbReference type="RefSeq" id="WP_185087803.1">
    <property type="nucleotide sequence ID" value="NZ_JACHJB010000003.1"/>
</dbReference>
<accession>A0A7X0C8A0</accession>
<comment type="caution">
    <text evidence="2">The sequence shown here is derived from an EMBL/GenBank/DDBJ whole genome shotgun (WGS) entry which is preliminary data.</text>
</comment>
<dbReference type="AlphaFoldDB" id="A0A7X0C8A0"/>
<evidence type="ECO:0000313" key="3">
    <source>
        <dbReference type="Proteomes" id="UP000583800"/>
    </source>
</evidence>
<protein>
    <submittedName>
        <fullName evidence="2">Dihydrofolate reductase</fullName>
    </submittedName>
</protein>
<gene>
    <name evidence="2" type="ORF">FHU36_006500</name>
</gene>
<name>A0A7X0C8A0_9ACTN</name>
<keyword evidence="3" id="KW-1185">Reference proteome</keyword>
<reference evidence="2 3" key="1">
    <citation type="submission" date="2020-08" db="EMBL/GenBank/DDBJ databases">
        <title>Sequencing the genomes of 1000 actinobacteria strains.</title>
        <authorList>
            <person name="Klenk H.-P."/>
        </authorList>
    </citation>
    <scope>NUCLEOTIDE SEQUENCE [LARGE SCALE GENOMIC DNA]</scope>
    <source>
        <strain evidence="2 3">DSM 45913</strain>
    </source>
</reference>